<evidence type="ECO:0000256" key="2">
    <source>
        <dbReference type="ARBA" id="ARBA00004286"/>
    </source>
</evidence>
<comment type="function">
    <text evidence="1">Core component of nucleosome. Nucleosomes wrap and compact DNA into chromatin, limiting DNA accessibility to the cellular machineries which require DNA as a template. Histones thereby play a central role in transcription regulation, DNA repair, DNA replication and chromosomal stability. DNA accessibility is regulated via a complex set of post-translational modifications of histones, also called histone code, and nucleosome remodeling.</text>
</comment>
<dbReference type="PANTHER" id="PTHR11426">
    <property type="entry name" value="HISTONE H3"/>
    <property type="match status" value="1"/>
</dbReference>
<comment type="caution">
    <text evidence="10">The sequence shown here is derived from an EMBL/GenBank/DDBJ whole genome shotgun (WGS) entry which is preliminary data.</text>
</comment>
<evidence type="ECO:0000256" key="1">
    <source>
        <dbReference type="ARBA" id="ARBA00002001"/>
    </source>
</evidence>
<evidence type="ECO:0000256" key="7">
    <source>
        <dbReference type="ARBA" id="ARBA00023269"/>
    </source>
</evidence>
<feature type="compositionally biased region" description="Basic residues" evidence="8">
    <location>
        <begin position="29"/>
        <end position="41"/>
    </location>
</feature>
<sequence>MAPTLATAKKSTGGRRIKVRKALTSASKTRAKMPARTKKSGGNHYKPGSQSLRVTMPLTLEAIKGYQKSTDLLIDKTPFHRLVKEIILDQTPPEMRFPASTIEGLQEMAEGHLVGLFANANLQAILANRVTVQAKDMRLAGRIAEEKEKEESSR</sequence>
<dbReference type="PROSITE" id="PS00959">
    <property type="entry name" value="HISTONE_H3_2"/>
    <property type="match status" value="1"/>
</dbReference>
<feature type="domain" description="Core Histone H2A/H2B/H3" evidence="9">
    <location>
        <begin position="60"/>
        <end position="143"/>
    </location>
</feature>
<organism evidence="10 11">
    <name type="scientific">Exophiala sideris</name>
    <dbReference type="NCBI Taxonomy" id="1016849"/>
    <lineage>
        <taxon>Eukaryota</taxon>
        <taxon>Fungi</taxon>
        <taxon>Dikarya</taxon>
        <taxon>Ascomycota</taxon>
        <taxon>Pezizomycotina</taxon>
        <taxon>Eurotiomycetes</taxon>
        <taxon>Chaetothyriomycetidae</taxon>
        <taxon>Chaetothyriales</taxon>
        <taxon>Herpotrichiellaceae</taxon>
        <taxon>Exophiala</taxon>
    </lineage>
</organism>
<reference evidence="10 11" key="1">
    <citation type="submission" date="2023-08" db="EMBL/GenBank/DDBJ databases">
        <title>Black Yeasts Isolated from many extreme environments.</title>
        <authorList>
            <person name="Coleine C."/>
            <person name="Stajich J.E."/>
            <person name="Selbmann L."/>
        </authorList>
    </citation>
    <scope>NUCLEOTIDE SEQUENCE [LARGE SCALE GENOMIC DNA]</scope>
    <source>
        <strain evidence="10 11">CCFEE 6328</strain>
    </source>
</reference>
<dbReference type="SUPFAM" id="SSF47113">
    <property type="entry name" value="Histone-fold"/>
    <property type="match status" value="1"/>
</dbReference>
<feature type="region of interest" description="Disordered" evidence="8">
    <location>
        <begin position="24"/>
        <end position="50"/>
    </location>
</feature>
<dbReference type="Gene3D" id="1.10.20.10">
    <property type="entry name" value="Histone, subunit A"/>
    <property type="match status" value="1"/>
</dbReference>
<dbReference type="InterPro" id="IPR007125">
    <property type="entry name" value="H2A/H2B/H3"/>
</dbReference>
<comment type="subunit">
    <text evidence="4">The nucleosome is a histone octamer containing two molecules each of H2A, H2B, H3 and H4 assembled in one H3-H4 heterotetramer and two H2A-H2B heterodimers. The octamer wraps approximately 147 bp of DNA.</text>
</comment>
<evidence type="ECO:0000256" key="8">
    <source>
        <dbReference type="SAM" id="MobiDB-lite"/>
    </source>
</evidence>
<keyword evidence="6" id="KW-0158">Chromosome</keyword>
<dbReference type="Pfam" id="PF00125">
    <property type="entry name" value="Histone"/>
    <property type="match status" value="1"/>
</dbReference>
<dbReference type="EMBL" id="JAVRRF010000014">
    <property type="protein sequence ID" value="KAK5058282.1"/>
    <property type="molecule type" value="Genomic_DNA"/>
</dbReference>
<keyword evidence="7" id="KW-0544">Nucleosome core</keyword>
<evidence type="ECO:0000256" key="3">
    <source>
        <dbReference type="ARBA" id="ARBA00010343"/>
    </source>
</evidence>
<evidence type="ECO:0000313" key="10">
    <source>
        <dbReference type="EMBL" id="KAK5058282.1"/>
    </source>
</evidence>
<proteinExistence type="inferred from homology"/>
<dbReference type="InterPro" id="IPR009072">
    <property type="entry name" value="Histone-fold"/>
</dbReference>
<comment type="subcellular location">
    <subcellularLocation>
        <location evidence="2">Chromosome</location>
    </subcellularLocation>
</comment>
<keyword evidence="11" id="KW-1185">Reference proteome</keyword>
<dbReference type="PRINTS" id="PR00622">
    <property type="entry name" value="HISTONEH3"/>
</dbReference>
<dbReference type="Proteomes" id="UP001345691">
    <property type="component" value="Unassembled WGS sequence"/>
</dbReference>
<evidence type="ECO:0000256" key="6">
    <source>
        <dbReference type="ARBA" id="ARBA00022454"/>
    </source>
</evidence>
<name>A0ABR0J896_9EURO</name>
<keyword evidence="7" id="KW-0238">DNA-binding</keyword>
<gene>
    <name evidence="10" type="primary">HHT1_2</name>
    <name evidence="10" type="ORF">LTR69_006686</name>
</gene>
<evidence type="ECO:0000313" key="11">
    <source>
        <dbReference type="Proteomes" id="UP001345691"/>
    </source>
</evidence>
<accession>A0ABR0J896</accession>
<evidence type="ECO:0000259" key="9">
    <source>
        <dbReference type="Pfam" id="PF00125"/>
    </source>
</evidence>
<protein>
    <recommendedName>
        <fullName evidence="5">Histone H3</fullName>
    </recommendedName>
</protein>
<dbReference type="InterPro" id="IPR000164">
    <property type="entry name" value="Histone_H3/CENP-A"/>
</dbReference>
<evidence type="ECO:0000256" key="5">
    <source>
        <dbReference type="ARBA" id="ARBA00020835"/>
    </source>
</evidence>
<comment type="similarity">
    <text evidence="3">Belongs to the histone H3 family.</text>
</comment>
<dbReference type="SMART" id="SM00428">
    <property type="entry name" value="H3"/>
    <property type="match status" value="1"/>
</dbReference>
<evidence type="ECO:0000256" key="4">
    <source>
        <dbReference type="ARBA" id="ARBA00011538"/>
    </source>
</evidence>